<gene>
    <name evidence="2" type="ORF">GCM10023147_16050</name>
</gene>
<sequence length="87" mass="9654">MDDHVHAGERGGFEDREQVPRDVRDPPGTVGPGPAREHGDRVPGRRRPRDDHPPEYPGSTGDEDAALRVCHGVPIRKVNESYPKVNE</sequence>
<keyword evidence="3" id="KW-1185">Reference proteome</keyword>
<dbReference type="EMBL" id="BAABFR010000018">
    <property type="protein sequence ID" value="GAA4389376.1"/>
    <property type="molecule type" value="Genomic_DNA"/>
</dbReference>
<feature type="compositionally biased region" description="Basic and acidic residues" evidence="1">
    <location>
        <begin position="35"/>
        <end position="54"/>
    </location>
</feature>
<comment type="caution">
    <text evidence="2">The sequence shown here is derived from an EMBL/GenBank/DDBJ whole genome shotgun (WGS) entry which is preliminary data.</text>
</comment>
<evidence type="ECO:0000313" key="2">
    <source>
        <dbReference type="EMBL" id="GAA4389376.1"/>
    </source>
</evidence>
<accession>A0ABP8JE72</accession>
<feature type="compositionally biased region" description="Basic and acidic residues" evidence="1">
    <location>
        <begin position="1"/>
        <end position="25"/>
    </location>
</feature>
<proteinExistence type="predicted"/>
<dbReference type="Proteomes" id="UP001500635">
    <property type="component" value="Unassembled WGS sequence"/>
</dbReference>
<organism evidence="2 3">
    <name type="scientific">Tsukamurella soli</name>
    <dbReference type="NCBI Taxonomy" id="644556"/>
    <lineage>
        <taxon>Bacteria</taxon>
        <taxon>Bacillati</taxon>
        <taxon>Actinomycetota</taxon>
        <taxon>Actinomycetes</taxon>
        <taxon>Mycobacteriales</taxon>
        <taxon>Tsukamurellaceae</taxon>
        <taxon>Tsukamurella</taxon>
    </lineage>
</organism>
<name>A0ABP8JE72_9ACTN</name>
<reference evidence="3" key="1">
    <citation type="journal article" date="2019" name="Int. J. Syst. Evol. Microbiol.">
        <title>The Global Catalogue of Microorganisms (GCM) 10K type strain sequencing project: providing services to taxonomists for standard genome sequencing and annotation.</title>
        <authorList>
            <consortium name="The Broad Institute Genomics Platform"/>
            <consortium name="The Broad Institute Genome Sequencing Center for Infectious Disease"/>
            <person name="Wu L."/>
            <person name="Ma J."/>
        </authorList>
    </citation>
    <scope>NUCLEOTIDE SEQUENCE [LARGE SCALE GENOMIC DNA]</scope>
    <source>
        <strain evidence="3">JCM 17688</strain>
    </source>
</reference>
<evidence type="ECO:0000256" key="1">
    <source>
        <dbReference type="SAM" id="MobiDB-lite"/>
    </source>
</evidence>
<feature type="region of interest" description="Disordered" evidence="1">
    <location>
        <begin position="1"/>
        <end position="68"/>
    </location>
</feature>
<evidence type="ECO:0000313" key="3">
    <source>
        <dbReference type="Proteomes" id="UP001500635"/>
    </source>
</evidence>
<protein>
    <submittedName>
        <fullName evidence="2">Uncharacterized protein</fullName>
    </submittedName>
</protein>